<dbReference type="KEGG" id="gtt:GUITHDRAFT_101728"/>
<dbReference type="EnsemblProtists" id="EKX52561">
    <property type="protein sequence ID" value="EKX52561"/>
    <property type="gene ID" value="GUITHDRAFT_101728"/>
</dbReference>
<proteinExistence type="predicted"/>
<dbReference type="GeneID" id="17309334"/>
<accession>L1JVE7</accession>
<reference evidence="3" key="3">
    <citation type="submission" date="2016-03" db="UniProtKB">
        <authorList>
            <consortium name="EnsemblProtists"/>
        </authorList>
    </citation>
    <scope>IDENTIFICATION</scope>
</reference>
<dbReference type="AlphaFoldDB" id="L1JVE7"/>
<reference evidence="4" key="2">
    <citation type="submission" date="2012-11" db="EMBL/GenBank/DDBJ databases">
        <authorList>
            <person name="Kuo A."/>
            <person name="Curtis B.A."/>
            <person name="Tanifuji G."/>
            <person name="Burki F."/>
            <person name="Gruber A."/>
            <person name="Irimia M."/>
            <person name="Maruyama S."/>
            <person name="Arias M.C."/>
            <person name="Ball S.G."/>
            <person name="Gile G.H."/>
            <person name="Hirakawa Y."/>
            <person name="Hopkins J.F."/>
            <person name="Rensing S.A."/>
            <person name="Schmutz J."/>
            <person name="Symeonidi A."/>
            <person name="Elias M."/>
            <person name="Eveleigh R.J."/>
            <person name="Herman E.K."/>
            <person name="Klute M.J."/>
            <person name="Nakayama T."/>
            <person name="Obornik M."/>
            <person name="Reyes-Prieto A."/>
            <person name="Armbrust E.V."/>
            <person name="Aves S.J."/>
            <person name="Beiko R.G."/>
            <person name="Coutinho P."/>
            <person name="Dacks J.B."/>
            <person name="Durnford D.G."/>
            <person name="Fast N.M."/>
            <person name="Green B.R."/>
            <person name="Grisdale C."/>
            <person name="Hempe F."/>
            <person name="Henrissat B."/>
            <person name="Hoppner M.P."/>
            <person name="Ishida K.-I."/>
            <person name="Kim E."/>
            <person name="Koreny L."/>
            <person name="Kroth P.G."/>
            <person name="Liu Y."/>
            <person name="Malik S.-B."/>
            <person name="Maier U.G."/>
            <person name="McRose D."/>
            <person name="Mock T."/>
            <person name="Neilson J.A."/>
            <person name="Onodera N.T."/>
            <person name="Poole A.M."/>
            <person name="Pritham E.J."/>
            <person name="Richards T.A."/>
            <person name="Rocap G."/>
            <person name="Roy S.W."/>
            <person name="Sarai C."/>
            <person name="Schaack S."/>
            <person name="Shirato S."/>
            <person name="Slamovits C.H."/>
            <person name="Spencer D.F."/>
            <person name="Suzuki S."/>
            <person name="Worden A.Z."/>
            <person name="Zauner S."/>
            <person name="Barry K."/>
            <person name="Bell C."/>
            <person name="Bharti A.K."/>
            <person name="Crow J.A."/>
            <person name="Grimwood J."/>
            <person name="Kramer R."/>
            <person name="Lindquist E."/>
            <person name="Lucas S."/>
            <person name="Salamov A."/>
            <person name="McFadden G.I."/>
            <person name="Lane C.E."/>
            <person name="Keeling P.J."/>
            <person name="Gray M.W."/>
            <person name="Grigoriev I.V."/>
            <person name="Archibald J.M."/>
        </authorList>
    </citation>
    <scope>NUCLEOTIDE SEQUENCE</scope>
    <source>
        <strain evidence="4">CCMP2712</strain>
    </source>
</reference>
<dbReference type="Proteomes" id="UP000011087">
    <property type="component" value="Unassembled WGS sequence"/>
</dbReference>
<evidence type="ECO:0000313" key="2">
    <source>
        <dbReference type="EMBL" id="EKX52561.1"/>
    </source>
</evidence>
<evidence type="ECO:0000256" key="1">
    <source>
        <dbReference type="SAM" id="MobiDB-lite"/>
    </source>
</evidence>
<dbReference type="EMBL" id="JH992972">
    <property type="protein sequence ID" value="EKX52561.1"/>
    <property type="molecule type" value="Genomic_DNA"/>
</dbReference>
<reference evidence="2 4" key="1">
    <citation type="journal article" date="2012" name="Nature">
        <title>Algal genomes reveal evolutionary mosaicism and the fate of nucleomorphs.</title>
        <authorList>
            <consortium name="DOE Joint Genome Institute"/>
            <person name="Curtis B.A."/>
            <person name="Tanifuji G."/>
            <person name="Burki F."/>
            <person name="Gruber A."/>
            <person name="Irimia M."/>
            <person name="Maruyama S."/>
            <person name="Arias M.C."/>
            <person name="Ball S.G."/>
            <person name="Gile G.H."/>
            <person name="Hirakawa Y."/>
            <person name="Hopkins J.F."/>
            <person name="Kuo A."/>
            <person name="Rensing S.A."/>
            <person name="Schmutz J."/>
            <person name="Symeonidi A."/>
            <person name="Elias M."/>
            <person name="Eveleigh R.J."/>
            <person name="Herman E.K."/>
            <person name="Klute M.J."/>
            <person name="Nakayama T."/>
            <person name="Obornik M."/>
            <person name="Reyes-Prieto A."/>
            <person name="Armbrust E.V."/>
            <person name="Aves S.J."/>
            <person name="Beiko R.G."/>
            <person name="Coutinho P."/>
            <person name="Dacks J.B."/>
            <person name="Durnford D.G."/>
            <person name="Fast N.M."/>
            <person name="Green B.R."/>
            <person name="Grisdale C.J."/>
            <person name="Hempel F."/>
            <person name="Henrissat B."/>
            <person name="Hoppner M.P."/>
            <person name="Ishida K."/>
            <person name="Kim E."/>
            <person name="Koreny L."/>
            <person name="Kroth P.G."/>
            <person name="Liu Y."/>
            <person name="Malik S.B."/>
            <person name="Maier U.G."/>
            <person name="McRose D."/>
            <person name="Mock T."/>
            <person name="Neilson J.A."/>
            <person name="Onodera N.T."/>
            <person name="Poole A.M."/>
            <person name="Pritham E.J."/>
            <person name="Richards T.A."/>
            <person name="Rocap G."/>
            <person name="Roy S.W."/>
            <person name="Sarai C."/>
            <person name="Schaack S."/>
            <person name="Shirato S."/>
            <person name="Slamovits C.H."/>
            <person name="Spencer D.F."/>
            <person name="Suzuki S."/>
            <person name="Worden A.Z."/>
            <person name="Zauner S."/>
            <person name="Barry K."/>
            <person name="Bell C."/>
            <person name="Bharti A.K."/>
            <person name="Crow J.A."/>
            <person name="Grimwood J."/>
            <person name="Kramer R."/>
            <person name="Lindquist E."/>
            <person name="Lucas S."/>
            <person name="Salamov A."/>
            <person name="McFadden G.I."/>
            <person name="Lane C.E."/>
            <person name="Keeling P.J."/>
            <person name="Gray M.W."/>
            <person name="Grigoriev I.V."/>
            <person name="Archibald J.M."/>
        </authorList>
    </citation>
    <scope>NUCLEOTIDE SEQUENCE</scope>
    <source>
        <strain evidence="2 4">CCMP2712</strain>
    </source>
</reference>
<evidence type="ECO:0000313" key="4">
    <source>
        <dbReference type="Proteomes" id="UP000011087"/>
    </source>
</evidence>
<organism evidence="2">
    <name type="scientific">Guillardia theta (strain CCMP2712)</name>
    <name type="common">Cryptophyte</name>
    <dbReference type="NCBI Taxonomy" id="905079"/>
    <lineage>
        <taxon>Eukaryota</taxon>
        <taxon>Cryptophyceae</taxon>
        <taxon>Pyrenomonadales</taxon>
        <taxon>Geminigeraceae</taxon>
        <taxon>Guillardia</taxon>
    </lineage>
</organism>
<protein>
    <submittedName>
        <fullName evidence="2 3">Uncharacterized protein</fullName>
    </submittedName>
</protein>
<evidence type="ECO:0000313" key="3">
    <source>
        <dbReference type="EnsemblProtists" id="EKX52561"/>
    </source>
</evidence>
<gene>
    <name evidence="2" type="ORF">GUITHDRAFT_101728</name>
</gene>
<feature type="region of interest" description="Disordered" evidence="1">
    <location>
        <begin position="167"/>
        <end position="260"/>
    </location>
</feature>
<dbReference type="HOGENOM" id="CLU_825005_0_0_1"/>
<sequence length="337" mass="37009">MGTSYLKDNRQDILLQQNLGPEHLGESEPTKCLADETEVFQRLCISGCCTRKDMNIDQSEDFIRLSTTDSLSAKIETLDPARQELAERHDSLPGRSDRGEGSLRRTPSMSRLVRSKSVSNFPSVQDLQRAVAEEAGGKDLSLPTGSAALNPPNLRIQRLKSLGFKSLPSSSSAQYLNASPPTTPHDSCPGTPTAALERQSSSGEESMTLKPSLSPDAEPSKVGRRASASSTSSPELKELKSVQSEASAGEKARRSSDKVKRELKANDDCFYVDRDGGIVPAKVVRVDQSIDPPGFEVYMISRNRFVVTERFRLLKVSEATAYMERRKQSKQGRSEDQ</sequence>
<feature type="compositionally biased region" description="Polar residues" evidence="1">
    <location>
        <begin position="198"/>
        <end position="211"/>
    </location>
</feature>
<feature type="region of interest" description="Disordered" evidence="1">
    <location>
        <begin position="86"/>
        <end position="117"/>
    </location>
</feature>
<feature type="compositionally biased region" description="Basic and acidic residues" evidence="1">
    <location>
        <begin position="248"/>
        <end position="260"/>
    </location>
</feature>
<feature type="compositionally biased region" description="Basic and acidic residues" evidence="1">
    <location>
        <begin position="86"/>
        <end position="103"/>
    </location>
</feature>
<keyword evidence="4" id="KW-1185">Reference proteome</keyword>
<name>L1JVE7_GUITC</name>
<dbReference type="PaxDb" id="55529-EKX52561"/>
<dbReference type="RefSeq" id="XP_005839541.1">
    <property type="nucleotide sequence ID" value="XM_005839484.1"/>
</dbReference>